<feature type="transmembrane region" description="Helical" evidence="4">
    <location>
        <begin position="60"/>
        <end position="76"/>
    </location>
</feature>
<protein>
    <recommendedName>
        <fullName evidence="5">HTH luxR-type domain-containing protein</fullName>
    </recommendedName>
</protein>
<dbReference type="PANTHER" id="PTHR44688:SF16">
    <property type="entry name" value="DNA-BINDING TRANSCRIPTIONAL ACTIVATOR DEVR_DOSR"/>
    <property type="match status" value="1"/>
</dbReference>
<reference evidence="6 7" key="1">
    <citation type="submission" date="2022-01" db="EMBL/GenBank/DDBJ databases">
        <title>Novel bile acid biosynthetic pathways are enriched in the microbiome of centenarians.</title>
        <authorList>
            <person name="Sato Y."/>
            <person name="Atarashi K."/>
            <person name="Plichta R.D."/>
            <person name="Arai Y."/>
            <person name="Sasajima S."/>
            <person name="Kearney M.S."/>
            <person name="Suda W."/>
            <person name="Takeshita K."/>
            <person name="Sasaki T."/>
            <person name="Okamoto S."/>
            <person name="Skelly N.A."/>
            <person name="Okamura Y."/>
            <person name="Vlamakis H."/>
            <person name="Li Y."/>
            <person name="Tanoue T."/>
            <person name="Takei H."/>
            <person name="Nittono H."/>
            <person name="Narushima S."/>
            <person name="Irie J."/>
            <person name="Itoh H."/>
            <person name="Moriya K."/>
            <person name="Sugiura Y."/>
            <person name="Suematsu M."/>
            <person name="Moritoki N."/>
            <person name="Shibata S."/>
            <person name="Littman R.D."/>
            <person name="Fischbach A.M."/>
            <person name="Uwamino Y."/>
            <person name="Inoue T."/>
            <person name="Honda A."/>
            <person name="Hattori M."/>
            <person name="Murai T."/>
            <person name="Xavier J.R."/>
            <person name="Hirose N."/>
            <person name="Honda K."/>
        </authorList>
    </citation>
    <scope>NUCLEOTIDE SEQUENCE [LARGE SCALE GENOMIC DNA]</scope>
    <source>
        <strain evidence="6 7">CE91-St30</strain>
    </source>
</reference>
<dbReference type="Pfam" id="PF00196">
    <property type="entry name" value="GerE"/>
    <property type="match status" value="1"/>
</dbReference>
<dbReference type="PANTHER" id="PTHR44688">
    <property type="entry name" value="DNA-BINDING TRANSCRIPTIONAL ACTIVATOR DEVR_DOSR"/>
    <property type="match status" value="1"/>
</dbReference>
<feature type="transmembrane region" description="Helical" evidence="4">
    <location>
        <begin position="364"/>
        <end position="382"/>
    </location>
</feature>
<keyword evidence="1" id="KW-0805">Transcription regulation</keyword>
<dbReference type="InterPro" id="IPR036388">
    <property type="entry name" value="WH-like_DNA-bd_sf"/>
</dbReference>
<feature type="domain" description="HTH luxR-type" evidence="5">
    <location>
        <begin position="435"/>
        <end position="500"/>
    </location>
</feature>
<keyword evidence="2" id="KW-0238">DNA-binding</keyword>
<feature type="transmembrane region" description="Helical" evidence="4">
    <location>
        <begin position="124"/>
        <end position="143"/>
    </location>
</feature>
<dbReference type="SMART" id="SM00421">
    <property type="entry name" value="HTH_LUXR"/>
    <property type="match status" value="1"/>
</dbReference>
<feature type="transmembrane region" description="Helical" evidence="4">
    <location>
        <begin position="235"/>
        <end position="255"/>
    </location>
</feature>
<accession>A0ABM7WKD1</accession>
<dbReference type="Gene3D" id="1.10.10.10">
    <property type="entry name" value="Winged helix-like DNA-binding domain superfamily/Winged helix DNA-binding domain"/>
    <property type="match status" value="1"/>
</dbReference>
<feature type="transmembrane region" description="Helical" evidence="4">
    <location>
        <begin position="261"/>
        <end position="277"/>
    </location>
</feature>
<dbReference type="EMBL" id="AP025564">
    <property type="protein sequence ID" value="BDE96837.1"/>
    <property type="molecule type" value="Genomic_DNA"/>
</dbReference>
<feature type="transmembrane region" description="Helical" evidence="4">
    <location>
        <begin position="181"/>
        <end position="198"/>
    </location>
</feature>
<keyword evidence="7" id="KW-1185">Reference proteome</keyword>
<feature type="transmembrane region" description="Helical" evidence="4">
    <location>
        <begin position="21"/>
        <end position="40"/>
    </location>
</feature>
<feature type="transmembrane region" description="Helical" evidence="4">
    <location>
        <begin position="88"/>
        <end position="109"/>
    </location>
</feature>
<feature type="transmembrane region" description="Helical" evidence="4">
    <location>
        <begin position="289"/>
        <end position="307"/>
    </location>
</feature>
<keyword evidence="3" id="KW-0804">Transcription</keyword>
<proteinExistence type="predicted"/>
<dbReference type="InterPro" id="IPR000792">
    <property type="entry name" value="Tscrpt_reg_LuxR_C"/>
</dbReference>
<dbReference type="SUPFAM" id="SSF46894">
    <property type="entry name" value="C-terminal effector domain of the bipartite response regulators"/>
    <property type="match status" value="1"/>
</dbReference>
<evidence type="ECO:0000256" key="4">
    <source>
        <dbReference type="SAM" id="Phobius"/>
    </source>
</evidence>
<evidence type="ECO:0000313" key="7">
    <source>
        <dbReference type="Proteomes" id="UP001320544"/>
    </source>
</evidence>
<feature type="transmembrane region" description="Helical" evidence="4">
    <location>
        <begin position="313"/>
        <end position="333"/>
    </location>
</feature>
<keyword evidence="4" id="KW-0472">Membrane</keyword>
<gene>
    <name evidence="6" type="ORF">CE91St30_21700</name>
</gene>
<sequence length="505" mass="55000">MKETKDPIFPSVPRDSFFGTFNLRSLGMAMAIAWFGAMLWSPAVVSPCYREQGLDMHMHVLRFVMLVALCIVYALARMRPAGLLEGPLKRRIVVCGFIVSPLPLMSALFPDIARACSHFFAIDVLLWACGGFSASTIMLVWGYRMGTKKDYGQSTVDVAGGAVFSGVLFLSLSFLQYPVSVILVASLPYFMLVIWLVCSKSDCSGCAGAVEKSKEGASSVRTGIRSALGANAPSFVFIYGFVMGMAGAIGTQFAIDRYSPLYVGAALLVAGAGMLYVARMGRLKISGRIFYMLLPSAVACMLLFAVVDGVGEAVLLFAVFAAVSICNVLNTAYEDKGRLLDDALPVSYENGYARFVGESRMADMLGGALGWGAGAVALFAVSERWEPYWYFLMALGMVAVATGVFAFGGNDPMTRTDVSCSFESLARQWEMGCTRLARAHDLSAREEEVFLLLSRGRDRQYIHEALGISPNTVRTHAYNLYRKLGVHDQQQLIDLVEAELSRRGE</sequence>
<name>A0ABM7WKD1_9ACTN</name>
<dbReference type="Proteomes" id="UP001320544">
    <property type="component" value="Chromosome"/>
</dbReference>
<dbReference type="PROSITE" id="PS50043">
    <property type="entry name" value="HTH_LUXR_2"/>
    <property type="match status" value="1"/>
</dbReference>
<keyword evidence="4" id="KW-0812">Transmembrane</keyword>
<evidence type="ECO:0000256" key="3">
    <source>
        <dbReference type="ARBA" id="ARBA00023163"/>
    </source>
</evidence>
<dbReference type="PRINTS" id="PR00038">
    <property type="entry name" value="HTHLUXR"/>
</dbReference>
<feature type="transmembrane region" description="Helical" evidence="4">
    <location>
        <begin position="388"/>
        <end position="407"/>
    </location>
</feature>
<organism evidence="6 7">
    <name type="scientific">Raoultibacter timonensis</name>
    <dbReference type="NCBI Taxonomy" id="1907662"/>
    <lineage>
        <taxon>Bacteria</taxon>
        <taxon>Bacillati</taxon>
        <taxon>Actinomycetota</taxon>
        <taxon>Coriobacteriia</taxon>
        <taxon>Eggerthellales</taxon>
        <taxon>Eggerthellaceae</taxon>
        <taxon>Raoultibacter</taxon>
    </lineage>
</organism>
<dbReference type="CDD" id="cd06170">
    <property type="entry name" value="LuxR_C_like"/>
    <property type="match status" value="1"/>
</dbReference>
<evidence type="ECO:0000259" key="5">
    <source>
        <dbReference type="PROSITE" id="PS50043"/>
    </source>
</evidence>
<evidence type="ECO:0000256" key="2">
    <source>
        <dbReference type="ARBA" id="ARBA00023125"/>
    </source>
</evidence>
<keyword evidence="4" id="KW-1133">Transmembrane helix</keyword>
<feature type="transmembrane region" description="Helical" evidence="4">
    <location>
        <begin position="155"/>
        <end position="175"/>
    </location>
</feature>
<evidence type="ECO:0000313" key="6">
    <source>
        <dbReference type="EMBL" id="BDE96837.1"/>
    </source>
</evidence>
<evidence type="ECO:0000256" key="1">
    <source>
        <dbReference type="ARBA" id="ARBA00023015"/>
    </source>
</evidence>
<dbReference type="InterPro" id="IPR016032">
    <property type="entry name" value="Sig_transdc_resp-reg_C-effctor"/>
</dbReference>